<dbReference type="Gene3D" id="3.30.428.10">
    <property type="entry name" value="HIT-like"/>
    <property type="match status" value="1"/>
</dbReference>
<evidence type="ECO:0000256" key="1">
    <source>
        <dbReference type="PIRSR" id="PIRSR601310-1"/>
    </source>
</evidence>
<dbReference type="PRINTS" id="PR00332">
    <property type="entry name" value="HISTRIAD"/>
</dbReference>
<name>A0AAX4PAH0_9CHLO</name>
<dbReference type="EMBL" id="CP151507">
    <property type="protein sequence ID" value="WZN63108.1"/>
    <property type="molecule type" value="Genomic_DNA"/>
</dbReference>
<gene>
    <name evidence="5" type="ORF">HKI87_07g46530</name>
</gene>
<sequence length="136" mass="14689">MSNGGDESAAKKAAAEGLVDSEGPTIFDKIISKEIPANVIYEDDKCLAFRDINPQAPVHFLVIPKVRDGLTRLSRAHEGHKEILGHLLYTAQKVAKDEGLGEGFRVAINDGPGGCQSVYHLHLHVIGGRQLTWPPG</sequence>
<reference evidence="5 6" key="1">
    <citation type="submission" date="2024-03" db="EMBL/GenBank/DDBJ databases">
        <title>Complete genome sequence of the green alga Chloropicon roscoffensis RCC1871.</title>
        <authorList>
            <person name="Lemieux C."/>
            <person name="Pombert J.-F."/>
            <person name="Otis C."/>
            <person name="Turmel M."/>
        </authorList>
    </citation>
    <scope>NUCLEOTIDE SEQUENCE [LARGE SCALE GENOMIC DNA]</scope>
    <source>
        <strain evidence="5 6">RCC1871</strain>
    </source>
</reference>
<dbReference type="PROSITE" id="PS51084">
    <property type="entry name" value="HIT_2"/>
    <property type="match status" value="1"/>
</dbReference>
<feature type="short sequence motif" description="Histidine triad motif" evidence="2 3">
    <location>
        <begin position="120"/>
        <end position="124"/>
    </location>
</feature>
<dbReference type="GO" id="GO:0047627">
    <property type="term" value="F:adenylylsulfatase activity"/>
    <property type="evidence" value="ECO:0007669"/>
    <property type="project" value="UniProtKB-ARBA"/>
</dbReference>
<feature type="active site" description="Tele-AMP-histidine intermediate" evidence="1">
    <location>
        <position position="122"/>
    </location>
</feature>
<dbReference type="AlphaFoldDB" id="A0AAX4PAH0"/>
<dbReference type="PROSITE" id="PS00892">
    <property type="entry name" value="HIT_1"/>
    <property type="match status" value="1"/>
</dbReference>
<dbReference type="SUPFAM" id="SSF54197">
    <property type="entry name" value="HIT-like"/>
    <property type="match status" value="1"/>
</dbReference>
<dbReference type="FunFam" id="3.30.428.10:FF:000005">
    <property type="entry name" value="Histidine triad nucleotide-binding protein 1"/>
    <property type="match status" value="1"/>
</dbReference>
<dbReference type="CDD" id="cd01276">
    <property type="entry name" value="PKCI_related"/>
    <property type="match status" value="1"/>
</dbReference>
<evidence type="ECO:0000256" key="3">
    <source>
        <dbReference type="PROSITE-ProRule" id="PRU00464"/>
    </source>
</evidence>
<dbReference type="InterPro" id="IPR001310">
    <property type="entry name" value="Histidine_triad_HIT"/>
</dbReference>
<dbReference type="PANTHER" id="PTHR23089">
    <property type="entry name" value="HISTIDINE TRIAD HIT PROTEIN"/>
    <property type="match status" value="1"/>
</dbReference>
<organism evidence="5 6">
    <name type="scientific">Chloropicon roscoffensis</name>
    <dbReference type="NCBI Taxonomy" id="1461544"/>
    <lineage>
        <taxon>Eukaryota</taxon>
        <taxon>Viridiplantae</taxon>
        <taxon>Chlorophyta</taxon>
        <taxon>Chloropicophyceae</taxon>
        <taxon>Chloropicales</taxon>
        <taxon>Chloropicaceae</taxon>
        <taxon>Chloropicon</taxon>
    </lineage>
</organism>
<dbReference type="InterPro" id="IPR036265">
    <property type="entry name" value="HIT-like_sf"/>
</dbReference>
<evidence type="ECO:0000313" key="5">
    <source>
        <dbReference type="EMBL" id="WZN63108.1"/>
    </source>
</evidence>
<dbReference type="Proteomes" id="UP001472866">
    <property type="component" value="Chromosome 07"/>
</dbReference>
<evidence type="ECO:0000259" key="4">
    <source>
        <dbReference type="PROSITE" id="PS51084"/>
    </source>
</evidence>
<accession>A0AAX4PAH0</accession>
<dbReference type="Pfam" id="PF01230">
    <property type="entry name" value="HIT"/>
    <property type="match status" value="1"/>
</dbReference>
<protein>
    <submittedName>
        <fullName evidence="5">Adenylylsulfatase</fullName>
    </submittedName>
</protein>
<evidence type="ECO:0000256" key="2">
    <source>
        <dbReference type="PIRSR" id="PIRSR601310-3"/>
    </source>
</evidence>
<dbReference type="InterPro" id="IPR011146">
    <property type="entry name" value="HIT-like"/>
</dbReference>
<dbReference type="InterPro" id="IPR019808">
    <property type="entry name" value="Histidine_triad_CS"/>
</dbReference>
<keyword evidence="6" id="KW-1185">Reference proteome</keyword>
<feature type="domain" description="HIT" evidence="4">
    <location>
        <begin position="26"/>
        <end position="136"/>
    </location>
</feature>
<proteinExistence type="predicted"/>
<evidence type="ECO:0000313" key="6">
    <source>
        <dbReference type="Proteomes" id="UP001472866"/>
    </source>
</evidence>